<dbReference type="EMBL" id="NHYD01002208">
    <property type="protein sequence ID" value="PPQ87769.1"/>
    <property type="molecule type" value="Genomic_DNA"/>
</dbReference>
<feature type="region of interest" description="Disordered" evidence="1">
    <location>
        <begin position="98"/>
        <end position="176"/>
    </location>
</feature>
<reference evidence="2 3" key="1">
    <citation type="journal article" date="2018" name="Evol. Lett.">
        <title>Horizontal gene cluster transfer increased hallucinogenic mushroom diversity.</title>
        <authorList>
            <person name="Reynolds H.T."/>
            <person name="Vijayakumar V."/>
            <person name="Gluck-Thaler E."/>
            <person name="Korotkin H.B."/>
            <person name="Matheny P.B."/>
            <person name="Slot J.C."/>
        </authorList>
    </citation>
    <scope>NUCLEOTIDE SEQUENCE [LARGE SCALE GENOMIC DNA]</scope>
    <source>
        <strain evidence="2 3">2631</strain>
    </source>
</reference>
<dbReference type="InParanoid" id="A0A409XAG4"/>
<keyword evidence="3" id="KW-1185">Reference proteome</keyword>
<feature type="region of interest" description="Disordered" evidence="1">
    <location>
        <begin position="214"/>
        <end position="272"/>
    </location>
</feature>
<name>A0A409XAG4_PSICY</name>
<comment type="caution">
    <text evidence="2">The sequence shown here is derived from an EMBL/GenBank/DDBJ whole genome shotgun (WGS) entry which is preliminary data.</text>
</comment>
<evidence type="ECO:0000256" key="1">
    <source>
        <dbReference type="SAM" id="MobiDB-lite"/>
    </source>
</evidence>
<evidence type="ECO:0000313" key="3">
    <source>
        <dbReference type="Proteomes" id="UP000283269"/>
    </source>
</evidence>
<organism evidence="2 3">
    <name type="scientific">Psilocybe cyanescens</name>
    <dbReference type="NCBI Taxonomy" id="93625"/>
    <lineage>
        <taxon>Eukaryota</taxon>
        <taxon>Fungi</taxon>
        <taxon>Dikarya</taxon>
        <taxon>Basidiomycota</taxon>
        <taxon>Agaricomycotina</taxon>
        <taxon>Agaricomycetes</taxon>
        <taxon>Agaricomycetidae</taxon>
        <taxon>Agaricales</taxon>
        <taxon>Agaricineae</taxon>
        <taxon>Strophariaceae</taxon>
        <taxon>Psilocybe</taxon>
    </lineage>
</organism>
<proteinExistence type="predicted"/>
<dbReference type="Proteomes" id="UP000283269">
    <property type="component" value="Unassembled WGS sequence"/>
</dbReference>
<sequence length="272" mass="28817">MSNTSIFANSEALIGGMLHLNDLIKKGAENGNILDVIQRQKIGVRNVLQAQKSGAFTDTIEAHEHLFFWAPVLDYYCQRNKADFDAAKFSAKYKMLHEEQSGAGSGSVERSGAAVSEERETGQAGAVPTGVREENRKKSTVGGKWRNDGRPTQVGARVSAETNNPNEGASLGYNPAPVPVPVPSTARGTLPAPSLAVPTPSPAPVLFLVVSTSSPALDPDPTQVCPRPPPRVMQVNQNPRVPPKSKTAGPGPEEATGSKPRSKPKAAPRSKS</sequence>
<protein>
    <submittedName>
        <fullName evidence="2">Uncharacterized protein</fullName>
    </submittedName>
</protein>
<dbReference type="AlphaFoldDB" id="A0A409XAG4"/>
<accession>A0A409XAG4</accession>
<gene>
    <name evidence="2" type="ORF">CVT25_015012</name>
</gene>
<evidence type="ECO:0000313" key="2">
    <source>
        <dbReference type="EMBL" id="PPQ87769.1"/>
    </source>
</evidence>
<feature type="compositionally biased region" description="Basic residues" evidence="1">
    <location>
        <begin position="260"/>
        <end position="272"/>
    </location>
</feature>